<keyword evidence="1" id="KW-0732">Signal</keyword>
<evidence type="ECO:0000313" key="2">
    <source>
        <dbReference type="EMBL" id="UTJ06698.1"/>
    </source>
</evidence>
<feature type="signal peptide" evidence="1">
    <location>
        <begin position="1"/>
        <end position="20"/>
    </location>
</feature>
<name>A0ABY5E7K8_9BACT</name>
<dbReference type="Proteomes" id="UP001060012">
    <property type="component" value="Chromosome"/>
</dbReference>
<organism evidence="2 3">
    <name type="scientific">Arcobacter roscoffensis</name>
    <dbReference type="NCBI Taxonomy" id="2961520"/>
    <lineage>
        <taxon>Bacteria</taxon>
        <taxon>Pseudomonadati</taxon>
        <taxon>Campylobacterota</taxon>
        <taxon>Epsilonproteobacteria</taxon>
        <taxon>Campylobacterales</taxon>
        <taxon>Arcobacteraceae</taxon>
        <taxon>Arcobacter</taxon>
    </lineage>
</organism>
<reference evidence="2" key="1">
    <citation type="submission" date="2022-07" db="EMBL/GenBank/DDBJ databases">
        <title>Arcobacter roscoffensis sp. nov., a marine bacterium isolated from coastal seawater collected from Roscoff, France.</title>
        <authorList>
            <person name="Pascual J."/>
            <person name="Lepeaux C."/>
            <person name="Methner A."/>
            <person name="Overmann J."/>
        </authorList>
    </citation>
    <scope>NUCLEOTIDE SEQUENCE</scope>
    <source>
        <strain evidence="2">ARW1-2F2</strain>
    </source>
</reference>
<keyword evidence="3" id="KW-1185">Reference proteome</keyword>
<sequence length="96" mass="11257">MKKNNLILILTFLLTTTIFAQEKQEESIKNKNEINLDIPLEDDRYSKYKQEKYSPPPTIAETEKLKEKDIEIGGEVEVDKVTREVEKLKLDISKKF</sequence>
<dbReference type="RefSeq" id="WP_254576877.1">
    <property type="nucleotide sequence ID" value="NZ_CP100595.1"/>
</dbReference>
<accession>A0ABY5E7K8</accession>
<feature type="chain" id="PRO_5047036805" evidence="1">
    <location>
        <begin position="21"/>
        <end position="96"/>
    </location>
</feature>
<proteinExistence type="predicted"/>
<evidence type="ECO:0000313" key="3">
    <source>
        <dbReference type="Proteomes" id="UP001060012"/>
    </source>
</evidence>
<gene>
    <name evidence="2" type="ORF">NJU99_00985</name>
</gene>
<protein>
    <submittedName>
        <fullName evidence="2">Uncharacterized protein</fullName>
    </submittedName>
</protein>
<evidence type="ECO:0000256" key="1">
    <source>
        <dbReference type="SAM" id="SignalP"/>
    </source>
</evidence>
<dbReference type="EMBL" id="CP100595">
    <property type="protein sequence ID" value="UTJ06698.1"/>
    <property type="molecule type" value="Genomic_DNA"/>
</dbReference>